<dbReference type="Gene3D" id="2.30.42.10">
    <property type="match status" value="1"/>
</dbReference>
<organism evidence="3 4">
    <name type="scientific">Ligilactobacillus araffinosus DSM 20653</name>
    <dbReference type="NCBI Taxonomy" id="1423820"/>
    <lineage>
        <taxon>Bacteria</taxon>
        <taxon>Bacillati</taxon>
        <taxon>Bacillota</taxon>
        <taxon>Bacilli</taxon>
        <taxon>Lactobacillales</taxon>
        <taxon>Lactobacillaceae</taxon>
        <taxon>Ligilactobacillus</taxon>
    </lineage>
</organism>
<evidence type="ECO:0000256" key="1">
    <source>
        <dbReference type="SAM" id="Phobius"/>
    </source>
</evidence>
<name>A0A0R1ZDZ1_9LACO</name>
<dbReference type="SMART" id="SM00228">
    <property type="entry name" value="PDZ"/>
    <property type="match status" value="1"/>
</dbReference>
<reference evidence="3 4" key="1">
    <citation type="journal article" date="2015" name="Genome Announc.">
        <title>Expanding the biotechnology potential of lactobacilli through comparative genomics of 213 strains and associated genera.</title>
        <authorList>
            <person name="Sun Z."/>
            <person name="Harris H.M."/>
            <person name="McCann A."/>
            <person name="Guo C."/>
            <person name="Argimon S."/>
            <person name="Zhang W."/>
            <person name="Yang X."/>
            <person name="Jeffery I.B."/>
            <person name="Cooney J.C."/>
            <person name="Kagawa T.F."/>
            <person name="Liu W."/>
            <person name="Song Y."/>
            <person name="Salvetti E."/>
            <person name="Wrobel A."/>
            <person name="Rasinkangas P."/>
            <person name="Parkhill J."/>
            <person name="Rea M.C."/>
            <person name="O'Sullivan O."/>
            <person name="Ritari J."/>
            <person name="Douillard F.P."/>
            <person name="Paul Ross R."/>
            <person name="Yang R."/>
            <person name="Briner A.E."/>
            <person name="Felis G.E."/>
            <person name="de Vos W.M."/>
            <person name="Barrangou R."/>
            <person name="Klaenhammer T.R."/>
            <person name="Caufield P.W."/>
            <person name="Cui Y."/>
            <person name="Zhang H."/>
            <person name="O'Toole P.W."/>
        </authorList>
    </citation>
    <scope>NUCLEOTIDE SEQUENCE [LARGE SCALE GENOMIC DNA]</scope>
    <source>
        <strain evidence="3 4">DSM 20653</strain>
    </source>
</reference>
<proteinExistence type="predicted"/>
<dbReference type="Pfam" id="PF00595">
    <property type="entry name" value="PDZ"/>
    <property type="match status" value="1"/>
</dbReference>
<keyword evidence="1" id="KW-0472">Membrane</keyword>
<gene>
    <name evidence="3" type="ORF">FC64_GL000110</name>
</gene>
<keyword evidence="1" id="KW-0812">Transmembrane</keyword>
<dbReference type="Proteomes" id="UP000051291">
    <property type="component" value="Unassembled WGS sequence"/>
</dbReference>
<feature type="transmembrane region" description="Helical" evidence="1">
    <location>
        <begin position="226"/>
        <end position="243"/>
    </location>
</feature>
<accession>A0A0R1ZDZ1</accession>
<feature type="transmembrane region" description="Helical" evidence="1">
    <location>
        <begin position="249"/>
        <end position="268"/>
    </location>
</feature>
<evidence type="ECO:0000313" key="4">
    <source>
        <dbReference type="Proteomes" id="UP000051291"/>
    </source>
</evidence>
<feature type="transmembrane region" description="Helical" evidence="1">
    <location>
        <begin position="182"/>
        <end position="205"/>
    </location>
</feature>
<evidence type="ECO:0000259" key="2">
    <source>
        <dbReference type="SMART" id="SM00228"/>
    </source>
</evidence>
<dbReference type="EMBL" id="AYYZ01000011">
    <property type="protein sequence ID" value="KRM52967.1"/>
    <property type="molecule type" value="Genomic_DNA"/>
</dbReference>
<dbReference type="RefSeq" id="WP_057906281.1">
    <property type="nucleotide sequence ID" value="NZ_AYYZ01000011.1"/>
</dbReference>
<keyword evidence="1" id="KW-1133">Transmembrane helix</keyword>
<comment type="caution">
    <text evidence="3">The sequence shown here is derived from an EMBL/GenBank/DDBJ whole genome shotgun (WGS) entry which is preliminary data.</text>
</comment>
<sequence>MEFLKLIGTFLIQPLLWLGILWTIICYSLRIRGDRRNFKIALNKDFFEIRHFIKRGILWGIVGSLISLIIGCYLPMKIIVLYEILAAVAILCTSRIDLSTVPLYILGILAVLRHPTILPVILLLLGFNYFVKGRLTHGENTIWFTPQIKQNRRKRRLAVYRWSEFIVLPLMVYIPGTLMEKLFHFLPLFHFGEVHFGLFILPFFVSSAGRIRGEQIETRMQAVQKQNLILAVGAFVLAVVAWLLPHLGIWWIILMLALTVGIHLYHYLQVNKNRAQYIEVSEGIRVIAIRPGTPAAKMSLNPGDVILTCNNQPVMNENQFYAALQLDSAYCHLKVKTMSGDLKITEGAIYNDSPYELGIVQFRKLN</sequence>
<dbReference type="InterPro" id="IPR036034">
    <property type="entry name" value="PDZ_sf"/>
</dbReference>
<dbReference type="PATRIC" id="fig|1423820.4.peg.113"/>
<dbReference type="SUPFAM" id="SSF50156">
    <property type="entry name" value="PDZ domain-like"/>
    <property type="match status" value="1"/>
</dbReference>
<dbReference type="InterPro" id="IPR001478">
    <property type="entry name" value="PDZ"/>
</dbReference>
<protein>
    <submittedName>
        <fullName evidence="3">Putative membrane spanning protein</fullName>
    </submittedName>
</protein>
<dbReference type="STRING" id="1423820.FC64_GL000110"/>
<evidence type="ECO:0000313" key="3">
    <source>
        <dbReference type="EMBL" id="KRM52967.1"/>
    </source>
</evidence>
<dbReference type="AlphaFoldDB" id="A0A0R1ZDZ1"/>
<feature type="transmembrane region" description="Helical" evidence="1">
    <location>
        <begin position="6"/>
        <end position="29"/>
    </location>
</feature>
<feature type="transmembrane region" description="Helical" evidence="1">
    <location>
        <begin position="158"/>
        <end position="176"/>
    </location>
</feature>
<keyword evidence="4" id="KW-1185">Reference proteome</keyword>
<feature type="transmembrane region" description="Helical" evidence="1">
    <location>
        <begin position="103"/>
        <end position="127"/>
    </location>
</feature>
<feature type="domain" description="PDZ" evidence="2">
    <location>
        <begin position="264"/>
        <end position="341"/>
    </location>
</feature>
<feature type="transmembrane region" description="Helical" evidence="1">
    <location>
        <begin position="58"/>
        <end position="91"/>
    </location>
</feature>